<dbReference type="AlphaFoldDB" id="A0A480AWH6"/>
<dbReference type="OrthoDB" id="3252676at2"/>
<protein>
    <submittedName>
        <fullName evidence="6">Transcriptional regulator ArgP</fullName>
    </submittedName>
</protein>
<evidence type="ECO:0000313" key="7">
    <source>
        <dbReference type="Proteomes" id="UP000301751"/>
    </source>
</evidence>
<dbReference type="GO" id="GO:0003677">
    <property type="term" value="F:DNA binding"/>
    <property type="evidence" value="ECO:0007669"/>
    <property type="project" value="UniProtKB-KW"/>
</dbReference>
<proteinExistence type="inferred from homology"/>
<dbReference type="EMBL" id="BJCL01000008">
    <property type="protein sequence ID" value="GCL64145.1"/>
    <property type="molecule type" value="Genomic_DNA"/>
</dbReference>
<dbReference type="PRINTS" id="PR00039">
    <property type="entry name" value="HTHLYSR"/>
</dbReference>
<evidence type="ECO:0000256" key="3">
    <source>
        <dbReference type="ARBA" id="ARBA00023125"/>
    </source>
</evidence>
<gene>
    <name evidence="6" type="ORF">AQPW35_32260</name>
</gene>
<dbReference type="SUPFAM" id="SSF46785">
    <property type="entry name" value="Winged helix' DNA-binding domain"/>
    <property type="match status" value="1"/>
</dbReference>
<dbReference type="PANTHER" id="PTHR30579:SF2">
    <property type="entry name" value="HTH-TYPE TRANSCRIPTIONAL REGULATOR ARGP"/>
    <property type="match status" value="1"/>
</dbReference>
<dbReference type="Proteomes" id="UP000301751">
    <property type="component" value="Unassembled WGS sequence"/>
</dbReference>
<dbReference type="PROSITE" id="PS50931">
    <property type="entry name" value="HTH_LYSR"/>
    <property type="match status" value="1"/>
</dbReference>
<dbReference type="RefSeq" id="WP_137733874.1">
    <property type="nucleotide sequence ID" value="NZ_BJCL01000008.1"/>
</dbReference>
<name>A0A480AWH6_9BURK</name>
<dbReference type="Gene3D" id="3.40.190.290">
    <property type="match status" value="1"/>
</dbReference>
<evidence type="ECO:0000259" key="5">
    <source>
        <dbReference type="PROSITE" id="PS50931"/>
    </source>
</evidence>
<keyword evidence="3" id="KW-0238">DNA-binding</keyword>
<dbReference type="InterPro" id="IPR036388">
    <property type="entry name" value="WH-like_DNA-bd_sf"/>
</dbReference>
<dbReference type="InterPro" id="IPR050176">
    <property type="entry name" value="LTTR"/>
</dbReference>
<comment type="caution">
    <text evidence="6">The sequence shown here is derived from an EMBL/GenBank/DDBJ whole genome shotgun (WGS) entry which is preliminary data.</text>
</comment>
<dbReference type="SUPFAM" id="SSF53850">
    <property type="entry name" value="Periplasmic binding protein-like II"/>
    <property type="match status" value="1"/>
</dbReference>
<dbReference type="NCBIfam" id="TIGR03298">
    <property type="entry name" value="argP"/>
    <property type="match status" value="1"/>
</dbReference>
<evidence type="ECO:0000313" key="6">
    <source>
        <dbReference type="EMBL" id="GCL64145.1"/>
    </source>
</evidence>
<dbReference type="InterPro" id="IPR017685">
    <property type="entry name" value="ArgP"/>
</dbReference>
<dbReference type="PANTHER" id="PTHR30579">
    <property type="entry name" value="TRANSCRIPTIONAL REGULATOR"/>
    <property type="match status" value="1"/>
</dbReference>
<dbReference type="InterPro" id="IPR000847">
    <property type="entry name" value="LysR_HTH_N"/>
</dbReference>
<dbReference type="NCBIfam" id="NF002964">
    <property type="entry name" value="PRK03635.1"/>
    <property type="match status" value="1"/>
</dbReference>
<dbReference type="Gene3D" id="1.10.10.10">
    <property type="entry name" value="Winged helix-like DNA-binding domain superfamily/Winged helix DNA-binding domain"/>
    <property type="match status" value="1"/>
</dbReference>
<dbReference type="Pfam" id="PF03466">
    <property type="entry name" value="LysR_substrate"/>
    <property type="match status" value="1"/>
</dbReference>
<dbReference type="InterPro" id="IPR005119">
    <property type="entry name" value="LysR_subst-bd"/>
</dbReference>
<evidence type="ECO:0000256" key="1">
    <source>
        <dbReference type="ARBA" id="ARBA00009437"/>
    </source>
</evidence>
<evidence type="ECO:0000256" key="2">
    <source>
        <dbReference type="ARBA" id="ARBA00023015"/>
    </source>
</evidence>
<evidence type="ECO:0000256" key="4">
    <source>
        <dbReference type="ARBA" id="ARBA00023163"/>
    </source>
</evidence>
<keyword evidence="7" id="KW-1185">Reference proteome</keyword>
<accession>A0A480AWH6</accession>
<reference evidence="7" key="1">
    <citation type="submission" date="2019-03" db="EMBL/GenBank/DDBJ databases">
        <title>Aquabacterium pictum sp.nov., the first bacteriochlorophyll a-containing freshwater bacterium in the genus Aquabacterium of the class Betaproteobacteria.</title>
        <authorList>
            <person name="Hirose S."/>
            <person name="Tank M."/>
            <person name="Hara E."/>
            <person name="Tamaki H."/>
            <person name="Takaichi S."/>
            <person name="Haruta S."/>
            <person name="Hanada S."/>
        </authorList>
    </citation>
    <scope>NUCLEOTIDE SEQUENCE [LARGE SCALE GENOMIC DNA]</scope>
    <source>
        <strain evidence="7">W35</strain>
    </source>
</reference>
<keyword evidence="4" id="KW-0804">Transcription</keyword>
<dbReference type="Pfam" id="PF00126">
    <property type="entry name" value="HTH_1"/>
    <property type="match status" value="1"/>
</dbReference>
<comment type="similarity">
    <text evidence="1">Belongs to the LysR transcriptional regulatory family.</text>
</comment>
<keyword evidence="2" id="KW-0805">Transcription regulation</keyword>
<dbReference type="GO" id="GO:0003700">
    <property type="term" value="F:DNA-binding transcription factor activity"/>
    <property type="evidence" value="ECO:0007669"/>
    <property type="project" value="InterPro"/>
</dbReference>
<dbReference type="InterPro" id="IPR036390">
    <property type="entry name" value="WH_DNA-bd_sf"/>
</dbReference>
<organism evidence="6 7">
    <name type="scientific">Pseudaquabacterium pictum</name>
    <dbReference type="NCBI Taxonomy" id="2315236"/>
    <lineage>
        <taxon>Bacteria</taxon>
        <taxon>Pseudomonadati</taxon>
        <taxon>Pseudomonadota</taxon>
        <taxon>Betaproteobacteria</taxon>
        <taxon>Burkholderiales</taxon>
        <taxon>Sphaerotilaceae</taxon>
        <taxon>Pseudaquabacterium</taxon>
    </lineage>
</organism>
<sequence length="329" mass="35176">MNAFDPAALECLAALADAGSFERAAQRLAITQSAVSQRLRALETGLGRLLVVRSRPLRLTEPGKLLLRYARQMQAMRADIARELGAQGQHDERLPIAVNADSLATWVLPALQPVVQAGLAEGFGLELIVDDQDFTHESLREGTVLGCVSTVAEALRGCTATPLGSMRYVAVGSPGFIAQALPQGLHRANFAKLPWLVFNRKDDNHAVWVGQAFGVTEPRLVERHVPSTEAQTRAAVMGWGVAVVPELMAAPGLASGALAALHPEVHVDVRLHWHQWKLRSTADADTTDAPPAAETPLRAGVLDRIGRALADGARAALRPLEPSNLATTP</sequence>
<feature type="domain" description="HTH lysR-type" evidence="5">
    <location>
        <begin position="4"/>
        <end position="60"/>
    </location>
</feature>